<organism evidence="1 2">
    <name type="scientific">Oceanicola granulosus (strain ATCC BAA-861 / DSM 15982 / KCTC 12143 / HTCC2516)</name>
    <dbReference type="NCBI Taxonomy" id="314256"/>
    <lineage>
        <taxon>Bacteria</taxon>
        <taxon>Pseudomonadati</taxon>
        <taxon>Pseudomonadota</taxon>
        <taxon>Alphaproteobacteria</taxon>
        <taxon>Rhodobacterales</taxon>
        <taxon>Roseobacteraceae</taxon>
        <taxon>Oceanicola</taxon>
    </lineage>
</organism>
<gene>
    <name evidence="1" type="ORF">OG2516_12994</name>
</gene>
<comment type="caution">
    <text evidence="1">The sequence shown here is derived from an EMBL/GenBank/DDBJ whole genome shotgun (WGS) entry which is preliminary data.</text>
</comment>
<dbReference type="SUPFAM" id="SSF52096">
    <property type="entry name" value="ClpP/crotonase"/>
    <property type="match status" value="1"/>
</dbReference>
<reference evidence="1 2" key="1">
    <citation type="journal article" date="2010" name="J. Bacteriol.">
        <title>Genome sequences of Oceanicola granulosus HTCC2516(T) and Oceanicola batsensis HTCC2597(TDelta).</title>
        <authorList>
            <person name="Thrash J.C."/>
            <person name="Cho J.C."/>
            <person name="Vergin K.L."/>
            <person name="Giovannoni S.J."/>
        </authorList>
    </citation>
    <scope>NUCLEOTIDE SEQUENCE [LARGE SCALE GENOMIC DNA]</scope>
    <source>
        <strain evidence="2">ATCC BAA-861 / DSM 15982 / KCTC 12143 / HTCC2516</strain>
    </source>
</reference>
<dbReference type="Gene3D" id="3.90.226.10">
    <property type="entry name" value="2-enoyl-CoA Hydratase, Chain A, domain 1"/>
    <property type="match status" value="1"/>
</dbReference>
<dbReference type="InterPro" id="IPR029045">
    <property type="entry name" value="ClpP/crotonase-like_dom_sf"/>
</dbReference>
<dbReference type="InterPro" id="IPR001753">
    <property type="entry name" value="Enoyl-CoA_hydra/iso"/>
</dbReference>
<name>Q2CH69_OCEGH</name>
<proteinExistence type="predicted"/>
<dbReference type="PANTHER" id="PTHR43459">
    <property type="entry name" value="ENOYL-COA HYDRATASE"/>
    <property type="match status" value="1"/>
</dbReference>
<keyword evidence="2" id="KW-1185">Reference proteome</keyword>
<dbReference type="PANTHER" id="PTHR43459:SF1">
    <property type="entry name" value="EG:BACN32G11.4 PROTEIN"/>
    <property type="match status" value="1"/>
</dbReference>
<dbReference type="HOGENOM" id="CLU_009834_7_3_5"/>
<evidence type="ECO:0000313" key="1">
    <source>
        <dbReference type="EMBL" id="EAR51942.1"/>
    </source>
</evidence>
<dbReference type="EC" id="4.2.1.17" evidence="1"/>
<dbReference type="STRING" id="314256.OG2516_12994"/>
<dbReference type="Pfam" id="PF00378">
    <property type="entry name" value="ECH_1"/>
    <property type="match status" value="1"/>
</dbReference>
<protein>
    <submittedName>
        <fullName evidence="1">Enoyl-CoA hydratase</fullName>
        <ecNumber evidence="1">4.2.1.17</ecNumber>
    </submittedName>
</protein>
<evidence type="ECO:0000313" key="2">
    <source>
        <dbReference type="Proteomes" id="UP000003635"/>
    </source>
</evidence>
<dbReference type="AlphaFoldDB" id="Q2CH69"/>
<dbReference type="GO" id="GO:0004300">
    <property type="term" value="F:enoyl-CoA hydratase activity"/>
    <property type="evidence" value="ECO:0007669"/>
    <property type="project" value="UniProtKB-EC"/>
</dbReference>
<dbReference type="CDD" id="cd06558">
    <property type="entry name" value="crotonase-like"/>
    <property type="match status" value="1"/>
</dbReference>
<keyword evidence="1" id="KW-0456">Lyase</keyword>
<accession>Q2CH69</accession>
<dbReference type="OrthoDB" id="9795613at2"/>
<dbReference type="EMBL" id="AAOT01000007">
    <property type="protein sequence ID" value="EAR51942.1"/>
    <property type="molecule type" value="Genomic_DNA"/>
</dbReference>
<dbReference type="NCBIfam" id="NF004796">
    <property type="entry name" value="PRK06144.1"/>
    <property type="match status" value="1"/>
</dbReference>
<sequence length="263" mass="27244">MSAEPGQVTLAVADGIARITLDRPSARNALSFAMYDELAAHCAALAGRSDVTSVWLTGAAGAFAAGTDMADLASVTDGPGGLAYEARVEEVVAALEALPAPTVALVDGPAVGGGLILAAACDFRLVTPAARLGVPVARTLGNMLSARNLARLEREFGVNRVRRMLLLSELIGADEARACGFALDLVEADALEGAARDLSARLAVGAPATLAATRTLLRRLAPGEAEDTDLVAQTYGGPDFAEGIAAFRARRRPVWPRRREGRS</sequence>
<dbReference type="Proteomes" id="UP000003635">
    <property type="component" value="Unassembled WGS sequence"/>
</dbReference>
<dbReference type="RefSeq" id="WP_007256192.1">
    <property type="nucleotide sequence ID" value="NZ_CH724108.1"/>
</dbReference>
<dbReference type="eggNOG" id="COG1024">
    <property type="taxonomic scope" value="Bacteria"/>
</dbReference>